<gene>
    <name evidence="2" type="ORF">O0S08_17695</name>
</gene>
<evidence type="ECO:0000313" key="3">
    <source>
        <dbReference type="Proteomes" id="UP001164459"/>
    </source>
</evidence>
<dbReference type="PANTHER" id="PTHR24567:SF74">
    <property type="entry name" value="HTH-TYPE TRANSCRIPTIONAL REGULATOR ARCR"/>
    <property type="match status" value="1"/>
</dbReference>
<dbReference type="InterPro" id="IPR000595">
    <property type="entry name" value="cNMP-bd_dom"/>
</dbReference>
<dbReference type="CDD" id="cd00038">
    <property type="entry name" value="CAP_ED"/>
    <property type="match status" value="1"/>
</dbReference>
<dbReference type="PANTHER" id="PTHR24567">
    <property type="entry name" value="CRP FAMILY TRANSCRIPTIONAL REGULATORY PROTEIN"/>
    <property type="match status" value="1"/>
</dbReference>
<dbReference type="InterPro" id="IPR045641">
    <property type="entry name" value="SrpI-like"/>
</dbReference>
<name>A0ABY7HFB3_9BACT</name>
<dbReference type="RefSeq" id="WP_269040343.1">
    <property type="nucleotide sequence ID" value="NZ_CP114040.1"/>
</dbReference>
<dbReference type="NCBIfam" id="NF041163">
    <property type="entry name" value="encap_f2b"/>
    <property type="match status" value="1"/>
</dbReference>
<dbReference type="InterPro" id="IPR018490">
    <property type="entry name" value="cNMP-bd_dom_sf"/>
</dbReference>
<feature type="domain" description="Cyclic nucleotide-binding" evidence="1">
    <location>
        <begin position="100"/>
        <end position="202"/>
    </location>
</feature>
<dbReference type="InterPro" id="IPR014710">
    <property type="entry name" value="RmlC-like_jellyroll"/>
</dbReference>
<dbReference type="SUPFAM" id="SSF51206">
    <property type="entry name" value="cAMP-binding domain-like"/>
    <property type="match status" value="1"/>
</dbReference>
<dbReference type="Pfam" id="PF00027">
    <property type="entry name" value="cNMP_binding"/>
    <property type="match status" value="1"/>
</dbReference>
<reference evidence="2" key="1">
    <citation type="submission" date="2022-11" db="EMBL/GenBank/DDBJ databases">
        <title>Minimal conservation of predation-associated metabolite biosynthetic gene clusters underscores biosynthetic potential of Myxococcota including descriptions for ten novel species: Archangium lansinium sp. nov., Myxococcus landrumus sp. nov., Nannocystis bai.</title>
        <authorList>
            <person name="Ahearne A."/>
            <person name="Stevens C."/>
            <person name="Dowd S."/>
        </authorList>
    </citation>
    <scope>NUCLEOTIDE SEQUENCE</scope>
    <source>
        <strain evidence="2">Fl3</strain>
    </source>
</reference>
<dbReference type="InterPro" id="IPR050397">
    <property type="entry name" value="Env_Response_Regulators"/>
</dbReference>
<proteinExistence type="predicted"/>
<evidence type="ECO:0000313" key="2">
    <source>
        <dbReference type="EMBL" id="WAS97977.1"/>
    </source>
</evidence>
<keyword evidence="3" id="KW-1185">Reference proteome</keyword>
<dbReference type="Pfam" id="PF19307">
    <property type="entry name" value="SrpI-like"/>
    <property type="match status" value="1"/>
</dbReference>
<dbReference type="EMBL" id="CP114040">
    <property type="protein sequence ID" value="WAS97977.1"/>
    <property type="molecule type" value="Genomic_DNA"/>
</dbReference>
<protein>
    <submittedName>
        <fullName evidence="2">Family 2B encapsulin nanocompartment shell protein</fullName>
    </submittedName>
</protein>
<sequence>MSSYEKSGRDNHEQLTSLGTRAARQLATTTKTAPQMQGRTPRWLLRSLQWVEVPGGTFRVNRRMSLAVGDGRVEFTNIGARAQVIPAELCELPLLRGFDDEEALAHLAGKFVQSEFKPGQLIAERGKPADQVYLLVHGKANKLGLGAYGEETMLEVIADGAHFGDQAIVQDDDAWDYTVKAVTPCTVLALPQAVFEELIGRSPKLAAHVERYKQLLKAPQDKHGQAAIKLTAGHHGEVTLPGTFVDYEASPREYELSLAQTILQVHSRVSDLFNDPMDQLEEQLRLTIDALREQQEHEMINNRDFGLLHNADYKQRINTRSGPPTPDDLDELLCRRRKTKFFLAHPRTIAAFRRECTRRRLDPPSVEYEGSVVAGWRGVPILPCDKIPISETQTSSILAMRVGQDHQGVIGLYRTGIPDEREPGLSVRKMGTNERAVASYLVSTYYSAAVLIPDALGILENIELGR</sequence>
<dbReference type="PROSITE" id="PS50042">
    <property type="entry name" value="CNMP_BINDING_3"/>
    <property type="match status" value="1"/>
</dbReference>
<evidence type="ECO:0000259" key="1">
    <source>
        <dbReference type="PROSITE" id="PS50042"/>
    </source>
</evidence>
<accession>A0ABY7HFB3</accession>
<organism evidence="2 3">
    <name type="scientific">Nannocystis punicea</name>
    <dbReference type="NCBI Taxonomy" id="2995304"/>
    <lineage>
        <taxon>Bacteria</taxon>
        <taxon>Pseudomonadati</taxon>
        <taxon>Myxococcota</taxon>
        <taxon>Polyangia</taxon>
        <taxon>Nannocystales</taxon>
        <taxon>Nannocystaceae</taxon>
        <taxon>Nannocystis</taxon>
    </lineage>
</organism>
<dbReference type="SMART" id="SM00100">
    <property type="entry name" value="cNMP"/>
    <property type="match status" value="1"/>
</dbReference>
<dbReference type="InterPro" id="IPR049817">
    <property type="entry name" value="Encap_f2b"/>
</dbReference>
<dbReference type="Proteomes" id="UP001164459">
    <property type="component" value="Chromosome"/>
</dbReference>
<dbReference type="Gene3D" id="2.60.120.10">
    <property type="entry name" value="Jelly Rolls"/>
    <property type="match status" value="1"/>
</dbReference>